<proteinExistence type="inferred from homology"/>
<accession>A0ABR3WJZ0</accession>
<keyword evidence="6 8" id="KW-0408">Iron</keyword>
<keyword evidence="3 8" id="KW-0349">Heme</keyword>
<evidence type="ECO:0000313" key="10">
    <source>
        <dbReference type="Proteomes" id="UP001583177"/>
    </source>
</evidence>
<evidence type="ECO:0000313" key="9">
    <source>
        <dbReference type="EMBL" id="KAL1863926.1"/>
    </source>
</evidence>
<comment type="caution">
    <text evidence="9">The sequence shown here is derived from an EMBL/GenBank/DDBJ whole genome shotgun (WGS) entry which is preliminary data.</text>
</comment>
<dbReference type="EMBL" id="JAWRVE010000073">
    <property type="protein sequence ID" value="KAL1863926.1"/>
    <property type="molecule type" value="Genomic_DNA"/>
</dbReference>
<keyword evidence="5 8" id="KW-0560">Oxidoreductase</keyword>
<dbReference type="Pfam" id="PF00067">
    <property type="entry name" value="p450"/>
    <property type="match status" value="1"/>
</dbReference>
<evidence type="ECO:0000256" key="1">
    <source>
        <dbReference type="ARBA" id="ARBA00001971"/>
    </source>
</evidence>
<dbReference type="PRINTS" id="PR00463">
    <property type="entry name" value="EP450I"/>
</dbReference>
<dbReference type="InterPro" id="IPR001128">
    <property type="entry name" value="Cyt_P450"/>
</dbReference>
<dbReference type="PANTHER" id="PTHR46206:SF2">
    <property type="entry name" value="CYTOCHROME P450 MONOOXYGENASE AUSG-RELATED"/>
    <property type="match status" value="1"/>
</dbReference>
<comment type="cofactor">
    <cofactor evidence="1">
        <name>heme</name>
        <dbReference type="ChEBI" id="CHEBI:30413"/>
    </cofactor>
</comment>
<dbReference type="Proteomes" id="UP001583177">
    <property type="component" value="Unassembled WGS sequence"/>
</dbReference>
<evidence type="ECO:0000256" key="2">
    <source>
        <dbReference type="ARBA" id="ARBA00010617"/>
    </source>
</evidence>
<protein>
    <recommendedName>
        <fullName evidence="11">Cytochrome P450 monooxygenase</fullName>
    </recommendedName>
</protein>
<dbReference type="InterPro" id="IPR002401">
    <property type="entry name" value="Cyt_P450_E_grp-I"/>
</dbReference>
<evidence type="ECO:0000256" key="7">
    <source>
        <dbReference type="ARBA" id="ARBA00023033"/>
    </source>
</evidence>
<keyword evidence="4 8" id="KW-0479">Metal-binding</keyword>
<dbReference type="InterPro" id="IPR036396">
    <property type="entry name" value="Cyt_P450_sf"/>
</dbReference>
<comment type="similarity">
    <text evidence="2 8">Belongs to the cytochrome P450 family.</text>
</comment>
<name>A0ABR3WJZ0_9PEZI</name>
<sequence length="359" mass="41290">MADEISKFCTDRLPEDGEWHTIVLKDVLLDLIARLSSRIFLGEELCRNPEWLKVTKEYTVNGPKAATMLHLFPRNLRPIIAKFLPITRTIRGQLKHAMTIMEPFLEKRRREEEACRREGKEPKVYADAIQWFQEVAKGSPYNALYLQLGLAFAAVHSSADALTHTMLEILQKPEIIQPLREEIISVLGTEDWSKRTFYKLRLMDSVLKEAQRLKPVLLVTMNREALRDTKLPDGTVLKKGEAIGVASHCMRDEDTWEDAGTFQPDRFLKMREDPNEGENSWQFASTSSRHLGFGHGEHGCPGRFFVAHELKIALCNLLLKYDWKLAPGCKPKIDEAGYFLNSDPTARVMFRRRKEEIPL</sequence>
<keyword evidence="7 8" id="KW-0503">Monooxygenase</keyword>
<dbReference type="CDD" id="cd11041">
    <property type="entry name" value="CYP503A1-like"/>
    <property type="match status" value="1"/>
</dbReference>
<evidence type="ECO:0000256" key="4">
    <source>
        <dbReference type="ARBA" id="ARBA00022723"/>
    </source>
</evidence>
<evidence type="ECO:0000256" key="5">
    <source>
        <dbReference type="ARBA" id="ARBA00023002"/>
    </source>
</evidence>
<reference evidence="9 10" key="1">
    <citation type="journal article" date="2024" name="IMA Fungus">
        <title>IMA Genome - F19 : A genome assembly and annotation guide to empower mycologists, including annotated draft genome sequences of Ceratocystis pirilliformis, Diaporthe australafricana, Fusarium ophioides, Paecilomyces lecythidis, and Sporothrix stenoceras.</title>
        <authorList>
            <person name="Aylward J."/>
            <person name="Wilson A.M."/>
            <person name="Visagie C.M."/>
            <person name="Spraker J."/>
            <person name="Barnes I."/>
            <person name="Buitendag C."/>
            <person name="Ceriani C."/>
            <person name="Del Mar Angel L."/>
            <person name="du Plessis D."/>
            <person name="Fuchs T."/>
            <person name="Gasser K."/>
            <person name="Kramer D."/>
            <person name="Li W."/>
            <person name="Munsamy K."/>
            <person name="Piso A."/>
            <person name="Price J.L."/>
            <person name="Sonnekus B."/>
            <person name="Thomas C."/>
            <person name="van der Nest A."/>
            <person name="van Dijk A."/>
            <person name="van Heerden A."/>
            <person name="van Vuuren N."/>
            <person name="Yilmaz N."/>
            <person name="Duong T.A."/>
            <person name="van der Merwe N.A."/>
            <person name="Wingfield M.J."/>
            <person name="Wingfield B.D."/>
        </authorList>
    </citation>
    <scope>NUCLEOTIDE SEQUENCE [LARGE SCALE GENOMIC DNA]</scope>
    <source>
        <strain evidence="9 10">CMW 18300</strain>
    </source>
</reference>
<gene>
    <name evidence="9" type="ORF">Daus18300_008075</name>
</gene>
<dbReference type="Gene3D" id="1.10.630.10">
    <property type="entry name" value="Cytochrome P450"/>
    <property type="match status" value="1"/>
</dbReference>
<evidence type="ECO:0008006" key="11">
    <source>
        <dbReference type="Google" id="ProtNLM"/>
    </source>
</evidence>
<dbReference type="InterPro" id="IPR017972">
    <property type="entry name" value="Cyt_P450_CS"/>
</dbReference>
<dbReference type="PROSITE" id="PS00086">
    <property type="entry name" value="CYTOCHROME_P450"/>
    <property type="match status" value="1"/>
</dbReference>
<dbReference type="PANTHER" id="PTHR46206">
    <property type="entry name" value="CYTOCHROME P450"/>
    <property type="match status" value="1"/>
</dbReference>
<dbReference type="SUPFAM" id="SSF48264">
    <property type="entry name" value="Cytochrome P450"/>
    <property type="match status" value="1"/>
</dbReference>
<evidence type="ECO:0000256" key="3">
    <source>
        <dbReference type="ARBA" id="ARBA00022617"/>
    </source>
</evidence>
<evidence type="ECO:0000256" key="6">
    <source>
        <dbReference type="ARBA" id="ARBA00023004"/>
    </source>
</evidence>
<keyword evidence="10" id="KW-1185">Reference proteome</keyword>
<evidence type="ECO:0000256" key="8">
    <source>
        <dbReference type="RuleBase" id="RU000461"/>
    </source>
</evidence>
<organism evidence="9 10">
    <name type="scientific">Diaporthe australafricana</name>
    <dbReference type="NCBI Taxonomy" id="127596"/>
    <lineage>
        <taxon>Eukaryota</taxon>
        <taxon>Fungi</taxon>
        <taxon>Dikarya</taxon>
        <taxon>Ascomycota</taxon>
        <taxon>Pezizomycotina</taxon>
        <taxon>Sordariomycetes</taxon>
        <taxon>Sordariomycetidae</taxon>
        <taxon>Diaporthales</taxon>
        <taxon>Diaporthaceae</taxon>
        <taxon>Diaporthe</taxon>
    </lineage>
</organism>